<dbReference type="EMBL" id="SGUG01000007">
    <property type="protein sequence ID" value="MDG0862137.1"/>
    <property type="molecule type" value="Genomic_DNA"/>
</dbReference>
<accession>A0A9X4R3I6</accession>
<feature type="region of interest" description="Disordered" evidence="1">
    <location>
        <begin position="1"/>
        <end position="45"/>
    </location>
</feature>
<dbReference type="InterPro" id="IPR008274">
    <property type="entry name" value="AldOxase/xan_DH_MoCoBD1"/>
</dbReference>
<comment type="caution">
    <text evidence="4">The sequence shown here is derived from an EMBL/GenBank/DDBJ whole genome shotgun (WGS) entry which is preliminary data.</text>
</comment>
<dbReference type="Proteomes" id="UP001152766">
    <property type="component" value="Unassembled WGS sequence"/>
</dbReference>
<dbReference type="Pfam" id="PF02738">
    <property type="entry name" value="MoCoBD_1"/>
    <property type="match status" value="1"/>
</dbReference>
<dbReference type="InterPro" id="IPR000674">
    <property type="entry name" value="Ald_Oxase/Xan_DH_a/b"/>
</dbReference>
<dbReference type="PANTHER" id="PTHR47495">
    <property type="entry name" value="ALDEHYDE DEHYDROGENASE"/>
    <property type="match status" value="1"/>
</dbReference>
<evidence type="ECO:0000256" key="2">
    <source>
        <dbReference type="SAM" id="SignalP"/>
    </source>
</evidence>
<dbReference type="AlphaFoldDB" id="A0A9X4R3I6"/>
<dbReference type="Gene3D" id="3.90.1170.50">
    <property type="entry name" value="Aldehyde oxidase/xanthine dehydrogenase, a/b hammerhead"/>
    <property type="match status" value="1"/>
</dbReference>
<evidence type="ECO:0000256" key="1">
    <source>
        <dbReference type="SAM" id="MobiDB-lite"/>
    </source>
</evidence>
<feature type="compositionally biased region" description="Low complexity" evidence="1">
    <location>
        <begin position="1"/>
        <end position="30"/>
    </location>
</feature>
<protein>
    <submittedName>
        <fullName evidence="4">Xanthine dehydrogenase family protein molybdopterin-binding subunit</fullName>
    </submittedName>
</protein>
<name>A0A9X4R3I6_9BURK</name>
<dbReference type="InterPro" id="IPR037165">
    <property type="entry name" value="AldOxase/xan_DH_Mopterin-bd_sf"/>
</dbReference>
<dbReference type="InterPro" id="IPR012368">
    <property type="entry name" value="OxRdtase_Mopterin-bd_su_IorB"/>
</dbReference>
<organism evidence="4 5">
    <name type="scientific">Pelomonas aquatica</name>
    <dbReference type="NCBI Taxonomy" id="431058"/>
    <lineage>
        <taxon>Bacteria</taxon>
        <taxon>Pseudomonadati</taxon>
        <taxon>Pseudomonadota</taxon>
        <taxon>Betaproteobacteria</taxon>
        <taxon>Burkholderiales</taxon>
        <taxon>Sphaerotilaceae</taxon>
        <taxon>Roseateles</taxon>
    </lineage>
</organism>
<dbReference type="GO" id="GO:0016491">
    <property type="term" value="F:oxidoreductase activity"/>
    <property type="evidence" value="ECO:0007669"/>
    <property type="project" value="InterPro"/>
</dbReference>
<keyword evidence="2" id="KW-0732">Signal</keyword>
<dbReference type="PANTHER" id="PTHR47495:SF2">
    <property type="entry name" value="ALDEHYDE DEHYDROGENASE"/>
    <property type="match status" value="1"/>
</dbReference>
<dbReference type="SMART" id="SM01008">
    <property type="entry name" value="Ald_Xan_dh_C"/>
    <property type="match status" value="1"/>
</dbReference>
<dbReference type="Pfam" id="PF20256">
    <property type="entry name" value="MoCoBD_2"/>
    <property type="match status" value="2"/>
</dbReference>
<feature type="chain" id="PRO_5040858716" evidence="2">
    <location>
        <begin position="23"/>
        <end position="765"/>
    </location>
</feature>
<dbReference type="InterPro" id="IPR046867">
    <property type="entry name" value="AldOxase/xan_DH_MoCoBD2"/>
</dbReference>
<evidence type="ECO:0000313" key="4">
    <source>
        <dbReference type="EMBL" id="MDG0862137.1"/>
    </source>
</evidence>
<evidence type="ECO:0000259" key="3">
    <source>
        <dbReference type="SMART" id="SM01008"/>
    </source>
</evidence>
<sequence>MRCCRAGVSASSAWSAPSPATAARPSSRSPSPHPMNPPMTDTQLLPDPTRRRLLQASAAGLLGGFLVGAQAARLVGAASLAPAADTIELTAWVRITPGSRSVALVVSQAEIGQGIGTTLPAVLADELGADWAAVDLVTAPRRAEFKNPKYQWQFTGNSESIQGFYELMRRMGAAAREMLVQAAAARWGVAADGCDTENSEVVHAASGRRLHFSDVAEAAAGLPVPAQPRLREAARQRLVGRALPRVDVPAKVDGSAVFGIDFALPGMLVAAIRTMPLIAGELQRVDTRRAAREPGVKAVLPLPDGVAVVATRYWQARRALDKLTVTAKPTPASAGVDSARIEADYRRALADGPWATPVNEGAAVEGEVFEADYFNGFAAHATMETMNCVAHVTAERCVIWAPTQGQDLAAAALQAVLGLPPERVEVNRTPYLGGGFGRRLLPDFVVQAALISKAVGAPVQLIWSREEDMRRDAFRPASALRLSATLAADGLPRALRARLVSPTILGPVFPPIQKVLDEQHVDPSALEGLEPPPYRFEARRLDFHLARLAVPTSVMRTTGFGPNLFGLESFIDELALKAGSDGLTLRRRLLAHRPDCLAVLARAAELSGWGQPLPPGQGRGLAFAEAFGSLLATVVDVQVRGDAVRLLRIVSVADCGRVLDPGIARANLEGGAVFGLAYAKAEVTFEQGRLLQDNFGGYTPPYLAEVPPIVVDFVESGRPLGGIAEIGPVTVPPALANAIHAAGGRRPRAMPIARSGLHFEQETMS</sequence>
<evidence type="ECO:0000313" key="5">
    <source>
        <dbReference type="Proteomes" id="UP001152766"/>
    </source>
</evidence>
<dbReference type="SUPFAM" id="SSF56003">
    <property type="entry name" value="Molybdenum cofactor-binding domain"/>
    <property type="match status" value="2"/>
</dbReference>
<keyword evidence="5" id="KW-1185">Reference proteome</keyword>
<feature type="domain" description="Aldehyde oxidase/xanthine dehydrogenase a/b hammerhead" evidence="3">
    <location>
        <begin position="253"/>
        <end position="331"/>
    </location>
</feature>
<dbReference type="InterPro" id="IPR052516">
    <property type="entry name" value="N-heterocyclic_Hydroxylase"/>
</dbReference>
<proteinExistence type="predicted"/>
<feature type="signal peptide" evidence="2">
    <location>
        <begin position="1"/>
        <end position="22"/>
    </location>
</feature>
<dbReference type="PIRSF" id="PIRSF036389">
    <property type="entry name" value="IOR_B"/>
    <property type="match status" value="1"/>
</dbReference>
<gene>
    <name evidence="4" type="ORF">EXJ73_06575</name>
</gene>
<reference evidence="4" key="1">
    <citation type="submission" date="2019-02" db="EMBL/GenBank/DDBJ databases">
        <title>Draft genome of the type strain Pelomonas aquatica CCUG 52575T.</title>
        <authorList>
            <person name="Gomila M."/>
            <person name="Lalucat J."/>
        </authorList>
    </citation>
    <scope>NUCLEOTIDE SEQUENCE</scope>
    <source>
        <strain evidence="4">CCUG 52575</strain>
    </source>
</reference>
<dbReference type="Gene3D" id="3.30.365.10">
    <property type="entry name" value="Aldehyde oxidase/xanthine dehydrogenase, molybdopterin binding domain"/>
    <property type="match status" value="4"/>
</dbReference>